<organism evidence="2 3">
    <name type="scientific">Saccharothrix coeruleofusca</name>
    <dbReference type="NCBI Taxonomy" id="33919"/>
    <lineage>
        <taxon>Bacteria</taxon>
        <taxon>Bacillati</taxon>
        <taxon>Actinomycetota</taxon>
        <taxon>Actinomycetes</taxon>
        <taxon>Pseudonocardiales</taxon>
        <taxon>Pseudonocardiaceae</taxon>
        <taxon>Saccharothrix</taxon>
    </lineage>
</organism>
<feature type="compositionally biased region" description="Low complexity" evidence="1">
    <location>
        <begin position="83"/>
        <end position="92"/>
    </location>
</feature>
<accession>A0A918AT98</accession>
<evidence type="ECO:0000313" key="3">
    <source>
        <dbReference type="Proteomes" id="UP000639606"/>
    </source>
</evidence>
<comment type="caution">
    <text evidence="2">The sequence shown here is derived from an EMBL/GenBank/DDBJ whole genome shotgun (WGS) entry which is preliminary data.</text>
</comment>
<dbReference type="Proteomes" id="UP000639606">
    <property type="component" value="Unassembled WGS sequence"/>
</dbReference>
<gene>
    <name evidence="2" type="ORF">GCM10010185_46770</name>
</gene>
<protein>
    <submittedName>
        <fullName evidence="2">Uncharacterized protein</fullName>
    </submittedName>
</protein>
<sequence length="101" mass="10489">MPTYTGSSMVGVCRTAAVIIAVAIQASSATTTGANHHRRCRCNQPGGPAPPVLGNRLAEVDNSRSFRAGNAVRHYGTARPVRRAGAGVAADRSACRRSSAR</sequence>
<dbReference type="AlphaFoldDB" id="A0A918AT98"/>
<keyword evidence="3" id="KW-1185">Reference proteome</keyword>
<name>A0A918AT98_9PSEU</name>
<reference evidence="2" key="2">
    <citation type="submission" date="2020-09" db="EMBL/GenBank/DDBJ databases">
        <authorList>
            <person name="Sun Q."/>
            <person name="Ohkuma M."/>
        </authorList>
    </citation>
    <scope>NUCLEOTIDE SEQUENCE</scope>
    <source>
        <strain evidence="2">JCM 3313</strain>
    </source>
</reference>
<evidence type="ECO:0000313" key="2">
    <source>
        <dbReference type="EMBL" id="GGP68553.1"/>
    </source>
</evidence>
<dbReference type="EMBL" id="BMRG01000010">
    <property type="protein sequence ID" value="GGP68553.1"/>
    <property type="molecule type" value="Genomic_DNA"/>
</dbReference>
<reference evidence="2" key="1">
    <citation type="journal article" date="2014" name="Int. J. Syst. Evol. Microbiol.">
        <title>Complete genome sequence of Corynebacterium casei LMG S-19264T (=DSM 44701T), isolated from a smear-ripened cheese.</title>
        <authorList>
            <consortium name="US DOE Joint Genome Institute (JGI-PGF)"/>
            <person name="Walter F."/>
            <person name="Albersmeier A."/>
            <person name="Kalinowski J."/>
            <person name="Ruckert C."/>
        </authorList>
    </citation>
    <scope>NUCLEOTIDE SEQUENCE</scope>
    <source>
        <strain evidence="2">JCM 3313</strain>
    </source>
</reference>
<feature type="region of interest" description="Disordered" evidence="1">
    <location>
        <begin position="81"/>
        <end position="101"/>
    </location>
</feature>
<evidence type="ECO:0000256" key="1">
    <source>
        <dbReference type="SAM" id="MobiDB-lite"/>
    </source>
</evidence>
<proteinExistence type="predicted"/>